<feature type="domain" description="Transposase InsH N-terminal" evidence="2">
    <location>
        <begin position="17"/>
        <end position="114"/>
    </location>
</feature>
<dbReference type="AlphaFoldDB" id="W0FJV6"/>
<evidence type="ECO:0000259" key="2">
    <source>
        <dbReference type="Pfam" id="PF05598"/>
    </source>
</evidence>
<evidence type="ECO:0000313" key="4">
    <source>
        <dbReference type="EMBL" id="AHF25186.1"/>
    </source>
</evidence>
<dbReference type="InterPro" id="IPR025668">
    <property type="entry name" value="Tnp_DDE_dom"/>
</dbReference>
<dbReference type="Pfam" id="PF05598">
    <property type="entry name" value="DUF772"/>
    <property type="match status" value="1"/>
</dbReference>
<dbReference type="PANTHER" id="PTHR33408:SF2">
    <property type="entry name" value="TRANSPOSASE DDE DOMAIN-CONTAINING PROTEIN"/>
    <property type="match status" value="1"/>
</dbReference>
<feature type="domain" description="Transposase DDE" evidence="3">
    <location>
        <begin position="331"/>
        <end position="450"/>
    </location>
</feature>
<evidence type="ECO:0000256" key="1">
    <source>
        <dbReference type="SAM" id="MobiDB-lite"/>
    </source>
</evidence>
<dbReference type="InterPro" id="IPR047629">
    <property type="entry name" value="IS1182_transpos"/>
</dbReference>
<dbReference type="Pfam" id="PF13751">
    <property type="entry name" value="DDE_Tnp_1_6"/>
    <property type="match status" value="1"/>
</dbReference>
<dbReference type="EMBL" id="KC246822">
    <property type="protein sequence ID" value="AHF25186.1"/>
    <property type="molecule type" value="Genomic_DNA"/>
</dbReference>
<feature type="region of interest" description="Disordered" evidence="1">
    <location>
        <begin position="189"/>
        <end position="237"/>
    </location>
</feature>
<sequence>MLRDRKTQQQGEYELVMLEELVPQDHFLRKVDAAVDFSFIHDMCKDLYCLDNGRPAIEPELLFKMLLLGYLYGIKSEIKLAQAVNENIAFKWFLGLKLTEKGPDHATISANRVRRFRDNNIAEQIFDEILRQCIAKGLVGGAILYTDSTHIKAKANKHRKALVTVTTSPKEYMEELDEQIDLDREILNKKPFDKDDNDPDPPGGSGTTTRMVSLTDPESGQQTRDGKPDGFHYSEHRTVDSKNNVIVNVHVEPANVNDITPVPEILKEIKHRLGKLPTYMGFDAGYHSAWIAHLLEKNKVQGVIGYRRHTHQQEVFGKYRFRYEPYFDAYICPEGKHLYWKTTNRTGYREYWSSSKDCANCPRKSECMSEKSKRRLVTRHVWQDALEEVIWFTKTTNGRRIYSWRKQTIERSFAEAKENHGLRFARMLGIKNMREQCFLTAAAQNIKRLVMA</sequence>
<proteinExistence type="predicted"/>
<feature type="compositionally biased region" description="Polar residues" evidence="1">
    <location>
        <begin position="207"/>
        <end position="223"/>
    </location>
</feature>
<accession>W0FJV6</accession>
<protein>
    <submittedName>
        <fullName evidence="4">ISBma2, transposase</fullName>
    </submittedName>
</protein>
<organism evidence="4">
    <name type="scientific">uncultured bacterium Contig87</name>
    <dbReference type="NCBI Taxonomy" id="1393621"/>
    <lineage>
        <taxon>Bacteria</taxon>
        <taxon>environmental samples</taxon>
    </lineage>
</organism>
<feature type="compositionally biased region" description="Basic and acidic residues" evidence="1">
    <location>
        <begin position="224"/>
        <end position="237"/>
    </location>
</feature>
<dbReference type="NCBIfam" id="NF033551">
    <property type="entry name" value="transpos_IS1182"/>
    <property type="match status" value="1"/>
</dbReference>
<name>W0FJV6_9BACT</name>
<reference evidence="4" key="1">
    <citation type="journal article" date="2013" name="PLoS ONE">
        <title>Metagenomic insights into the carbohydrate-active enzymes carried by the microorganisms adhering to solid digesta in the rumen of cows.</title>
        <authorList>
            <person name="Wang L."/>
            <person name="Hatem A."/>
            <person name="Catalyurek U.V."/>
            <person name="Morrison M."/>
            <person name="Yu Z."/>
        </authorList>
    </citation>
    <scope>NUCLEOTIDE SEQUENCE</scope>
</reference>
<dbReference type="PANTHER" id="PTHR33408">
    <property type="entry name" value="TRANSPOSASE"/>
    <property type="match status" value="1"/>
</dbReference>
<evidence type="ECO:0000259" key="3">
    <source>
        <dbReference type="Pfam" id="PF13751"/>
    </source>
</evidence>
<dbReference type="InterPro" id="IPR008490">
    <property type="entry name" value="Transposase_InsH_N"/>
</dbReference>